<dbReference type="SMART" id="SM00829">
    <property type="entry name" value="PKS_ER"/>
    <property type="match status" value="1"/>
</dbReference>
<dbReference type="RefSeq" id="WP_133905748.1">
    <property type="nucleotide sequence ID" value="NZ_SOCP01000011.1"/>
</dbReference>
<dbReference type="PANTHER" id="PTHR43677">
    <property type="entry name" value="SHORT-CHAIN DEHYDROGENASE/REDUCTASE"/>
    <property type="match status" value="1"/>
</dbReference>
<dbReference type="InterPro" id="IPR020843">
    <property type="entry name" value="ER"/>
</dbReference>
<keyword evidence="3" id="KW-1185">Reference proteome</keyword>
<accession>A0A4R7VAT3</accession>
<dbReference type="Gene3D" id="3.90.180.10">
    <property type="entry name" value="Medium-chain alcohol dehydrogenases, catalytic domain"/>
    <property type="match status" value="1"/>
</dbReference>
<feature type="domain" description="Enoyl reductase (ER)" evidence="1">
    <location>
        <begin position="11"/>
        <end position="316"/>
    </location>
</feature>
<sequence>MTWAIAVHSPGEPPKVIEWETPGLQPGEVLVDVTAAPITPLDLLCASGKSYFGVPATPYIPGVQGVGVHEGRTFWFPTTAGMRPGDGSMAATVAIPSDDLVALPEGTDPVLMAALGLSAVAAHLALTWRGELTAGEQVIVLGGGGVVGQSAVQLAKAAGARRVVAGAHSPQGRARAEAVGADAVVMLDTSDGDELTRRFESEVDGPVDLVLDPLFGVPAVAAARVLRAGGRWVNLGSAASETSPVTSSLLRSKSLRLLGYTNNELTRDQTAAAITLVADRVADGSLTVAHETVTPQNVPVAWAGHATGTASVRSVVVPSAV</sequence>
<dbReference type="Proteomes" id="UP000294927">
    <property type="component" value="Unassembled WGS sequence"/>
</dbReference>
<dbReference type="EMBL" id="SOCP01000011">
    <property type="protein sequence ID" value="TDV46075.1"/>
    <property type="molecule type" value="Genomic_DNA"/>
</dbReference>
<dbReference type="SUPFAM" id="SSF50129">
    <property type="entry name" value="GroES-like"/>
    <property type="match status" value="1"/>
</dbReference>
<evidence type="ECO:0000313" key="3">
    <source>
        <dbReference type="Proteomes" id="UP000294927"/>
    </source>
</evidence>
<dbReference type="Pfam" id="PF00107">
    <property type="entry name" value="ADH_zinc_N"/>
    <property type="match status" value="1"/>
</dbReference>
<dbReference type="InterPro" id="IPR036291">
    <property type="entry name" value="NAD(P)-bd_dom_sf"/>
</dbReference>
<dbReference type="Gene3D" id="3.40.50.720">
    <property type="entry name" value="NAD(P)-binding Rossmann-like Domain"/>
    <property type="match status" value="1"/>
</dbReference>
<dbReference type="SUPFAM" id="SSF51735">
    <property type="entry name" value="NAD(P)-binding Rossmann-fold domains"/>
    <property type="match status" value="1"/>
</dbReference>
<dbReference type="InterPro" id="IPR013149">
    <property type="entry name" value="ADH-like_C"/>
</dbReference>
<dbReference type="AlphaFoldDB" id="A0A4R7VAT3"/>
<protein>
    <submittedName>
        <fullName evidence="2">NADPH:quinone reductase-like Zn-dependent oxidoreductase</fullName>
    </submittedName>
</protein>
<gene>
    <name evidence="2" type="ORF">CLV71_11133</name>
</gene>
<dbReference type="GO" id="GO:0016491">
    <property type="term" value="F:oxidoreductase activity"/>
    <property type="evidence" value="ECO:0007669"/>
    <property type="project" value="InterPro"/>
</dbReference>
<proteinExistence type="predicted"/>
<dbReference type="InterPro" id="IPR051397">
    <property type="entry name" value="Zn-ADH-like_protein"/>
</dbReference>
<dbReference type="InterPro" id="IPR011032">
    <property type="entry name" value="GroES-like_sf"/>
</dbReference>
<dbReference type="PANTHER" id="PTHR43677:SF11">
    <property type="entry name" value="ZINC-CONTAINING ALCOHOL DEHYDROGENASE"/>
    <property type="match status" value="1"/>
</dbReference>
<reference evidence="2 3" key="1">
    <citation type="submission" date="2019-03" db="EMBL/GenBank/DDBJ databases">
        <title>Genomic Encyclopedia of Archaeal and Bacterial Type Strains, Phase II (KMG-II): from individual species to whole genera.</title>
        <authorList>
            <person name="Goeker M."/>
        </authorList>
    </citation>
    <scope>NUCLEOTIDE SEQUENCE [LARGE SCALE GENOMIC DNA]</scope>
    <source>
        <strain evidence="2 3">DSM 45499</strain>
    </source>
</reference>
<organism evidence="2 3">
    <name type="scientific">Actinophytocola oryzae</name>
    <dbReference type="NCBI Taxonomy" id="502181"/>
    <lineage>
        <taxon>Bacteria</taxon>
        <taxon>Bacillati</taxon>
        <taxon>Actinomycetota</taxon>
        <taxon>Actinomycetes</taxon>
        <taxon>Pseudonocardiales</taxon>
        <taxon>Pseudonocardiaceae</taxon>
    </lineage>
</organism>
<evidence type="ECO:0000259" key="1">
    <source>
        <dbReference type="SMART" id="SM00829"/>
    </source>
</evidence>
<evidence type="ECO:0000313" key="2">
    <source>
        <dbReference type="EMBL" id="TDV46075.1"/>
    </source>
</evidence>
<dbReference type="OrthoDB" id="4330785at2"/>
<comment type="caution">
    <text evidence="2">The sequence shown here is derived from an EMBL/GenBank/DDBJ whole genome shotgun (WGS) entry which is preliminary data.</text>
</comment>
<name>A0A4R7VAT3_9PSEU</name>